<reference evidence="1 2" key="1">
    <citation type="journal article" date="2018" name="Biotechnol. Adv.">
        <title>Improved genomic resources and new bioinformatic workflow for the carcinogenic parasite Clonorchis sinensis: Biotechnological implications.</title>
        <authorList>
            <person name="Wang D."/>
            <person name="Korhonen P.K."/>
            <person name="Gasser R.B."/>
            <person name="Young N.D."/>
        </authorList>
    </citation>
    <scope>NUCLEOTIDE SEQUENCE [LARGE SCALE GENOMIC DNA]</scope>
    <source>
        <strain evidence="1">Cs-k2</strain>
    </source>
</reference>
<dbReference type="InParanoid" id="A0A3R7F7B9"/>
<evidence type="ECO:0000313" key="1">
    <source>
        <dbReference type="EMBL" id="KAG5454113.1"/>
    </source>
</evidence>
<protein>
    <submittedName>
        <fullName evidence="1">Uncharacterized protein</fullName>
    </submittedName>
</protein>
<name>A0A3R7F7B9_CLOSI</name>
<proteinExistence type="predicted"/>
<keyword evidence="2" id="KW-1185">Reference proteome</keyword>
<dbReference type="EMBL" id="NIRI02000010">
    <property type="protein sequence ID" value="KAG5454113.1"/>
    <property type="molecule type" value="Genomic_DNA"/>
</dbReference>
<dbReference type="Proteomes" id="UP000286415">
    <property type="component" value="Unassembled WGS sequence"/>
</dbReference>
<dbReference type="AlphaFoldDB" id="A0A3R7F7B9"/>
<accession>A0A3R7F7B9</accession>
<gene>
    <name evidence="1" type="ORF">CSKR_110488</name>
</gene>
<comment type="caution">
    <text evidence="1">The sequence shown here is derived from an EMBL/GenBank/DDBJ whole genome shotgun (WGS) entry which is preliminary data.</text>
</comment>
<reference evidence="1 2" key="2">
    <citation type="journal article" date="2021" name="Genomics">
        <title>High-quality reference genome for Clonorchis sinensis.</title>
        <authorList>
            <person name="Young N.D."/>
            <person name="Stroehlein A.J."/>
            <person name="Kinkar L."/>
            <person name="Wang T."/>
            <person name="Sohn W.M."/>
            <person name="Chang B.C.H."/>
            <person name="Kaur P."/>
            <person name="Weisz D."/>
            <person name="Dudchenko O."/>
            <person name="Aiden E.L."/>
            <person name="Korhonen P.K."/>
            <person name="Gasser R.B."/>
        </authorList>
    </citation>
    <scope>NUCLEOTIDE SEQUENCE [LARGE SCALE GENOMIC DNA]</scope>
    <source>
        <strain evidence="1">Cs-k2</strain>
    </source>
</reference>
<organism evidence="1 2">
    <name type="scientific">Clonorchis sinensis</name>
    <name type="common">Chinese liver fluke</name>
    <dbReference type="NCBI Taxonomy" id="79923"/>
    <lineage>
        <taxon>Eukaryota</taxon>
        <taxon>Metazoa</taxon>
        <taxon>Spiralia</taxon>
        <taxon>Lophotrochozoa</taxon>
        <taxon>Platyhelminthes</taxon>
        <taxon>Trematoda</taxon>
        <taxon>Digenea</taxon>
        <taxon>Opisthorchiida</taxon>
        <taxon>Opisthorchiata</taxon>
        <taxon>Opisthorchiidae</taxon>
        <taxon>Clonorchis</taxon>
    </lineage>
</organism>
<sequence>MNLLPGRSVVHASRLLLSGLGQPGSISALVLPLGSMAAWCSTFSCLKTSQTRDSAGFQQLEHEAAWCSTFSCLKSSQTRDSAGFQPGGYEVQKETILVTGARWLKWLGRKFADRKVRGSNPTSASDFRCLDLGNLTISQPSCFLLVAWQLSTERVLQPNDYHFLLFCTSYNILSNHADF</sequence>
<evidence type="ECO:0000313" key="2">
    <source>
        <dbReference type="Proteomes" id="UP000286415"/>
    </source>
</evidence>